<dbReference type="Gene3D" id="3.10.129.10">
    <property type="entry name" value="Hotdog Thioesterase"/>
    <property type="match status" value="1"/>
</dbReference>
<accession>A0A6M4APZ5</accession>
<dbReference type="GO" id="GO:0047617">
    <property type="term" value="F:fatty acyl-CoA hydrolase activity"/>
    <property type="evidence" value="ECO:0007669"/>
    <property type="project" value="TreeGrafter"/>
</dbReference>
<evidence type="ECO:0000256" key="1">
    <source>
        <dbReference type="ARBA" id="ARBA00022801"/>
    </source>
</evidence>
<dbReference type="Proteomes" id="UP000503018">
    <property type="component" value="Chromosome"/>
</dbReference>
<dbReference type="InterPro" id="IPR050563">
    <property type="entry name" value="4-hydroxybenzoyl-CoA_TE"/>
</dbReference>
<dbReference type="PANTHER" id="PTHR31793">
    <property type="entry name" value="4-HYDROXYBENZOYL-COA THIOESTERASE FAMILY MEMBER"/>
    <property type="match status" value="1"/>
</dbReference>
<dbReference type="SUPFAM" id="SSF54637">
    <property type="entry name" value="Thioesterase/thiol ester dehydrase-isomerase"/>
    <property type="match status" value="1"/>
</dbReference>
<dbReference type="PANTHER" id="PTHR31793:SF37">
    <property type="entry name" value="ACYL-COA THIOESTER HYDROLASE YBGC"/>
    <property type="match status" value="1"/>
</dbReference>
<protein>
    <submittedName>
        <fullName evidence="2">Acyl-CoA thioesterase</fullName>
    </submittedName>
</protein>
<evidence type="ECO:0000313" key="3">
    <source>
        <dbReference type="Proteomes" id="UP000503018"/>
    </source>
</evidence>
<dbReference type="CDD" id="cd00586">
    <property type="entry name" value="4HBT"/>
    <property type="match status" value="1"/>
</dbReference>
<proteinExistence type="predicted"/>
<dbReference type="Pfam" id="PF13279">
    <property type="entry name" value="4HBT_2"/>
    <property type="match status" value="1"/>
</dbReference>
<dbReference type="KEGG" id="slan:GV829_00600"/>
<dbReference type="AlphaFoldDB" id="A0A6M4APZ5"/>
<keyword evidence="1" id="KW-0378">Hydrolase</keyword>
<sequence length="135" mass="15147">MIAIPPHAFTLPFTARREHIDELGHVNNAVWVQWIQTAATSHWEARASETDKDSLIWVVVRHEIDYHRPLLEAQTATAHTWVADSAKGAKFDRNVAFVDADGNRLVTALTTWALIDKANGRPMRVPADLVARFNG</sequence>
<dbReference type="EMBL" id="CP053015">
    <property type="protein sequence ID" value="QJQ31134.1"/>
    <property type="molecule type" value="Genomic_DNA"/>
</dbReference>
<evidence type="ECO:0000313" key="2">
    <source>
        <dbReference type="EMBL" id="QJQ31134.1"/>
    </source>
</evidence>
<dbReference type="RefSeq" id="WP_169943347.1">
    <property type="nucleotide sequence ID" value="NZ_CP053015.1"/>
</dbReference>
<reference evidence="2 3" key="1">
    <citation type="submission" date="2020-01" db="EMBL/GenBank/DDBJ databases">
        <title>Sphingomonas sp. strain CSW-10.</title>
        <authorList>
            <person name="Chen W.-M."/>
        </authorList>
    </citation>
    <scope>NUCLEOTIDE SEQUENCE [LARGE SCALE GENOMIC DNA]</scope>
    <source>
        <strain evidence="2 3">CSW-10</strain>
    </source>
</reference>
<gene>
    <name evidence="2" type="ORF">GV829_00600</name>
</gene>
<name>A0A6M4APZ5_9SPHN</name>
<organism evidence="2 3">
    <name type="scientific">Sphingomonas lacunae</name>
    <dbReference type="NCBI Taxonomy" id="2698828"/>
    <lineage>
        <taxon>Bacteria</taxon>
        <taxon>Pseudomonadati</taxon>
        <taxon>Pseudomonadota</taxon>
        <taxon>Alphaproteobacteria</taxon>
        <taxon>Sphingomonadales</taxon>
        <taxon>Sphingomonadaceae</taxon>
        <taxon>Sphingomonas</taxon>
    </lineage>
</organism>
<keyword evidence="3" id="KW-1185">Reference proteome</keyword>
<dbReference type="InterPro" id="IPR029069">
    <property type="entry name" value="HotDog_dom_sf"/>
</dbReference>